<dbReference type="Proteomes" id="UP000799428">
    <property type="component" value="Unassembled WGS sequence"/>
</dbReference>
<proteinExistence type="predicted"/>
<dbReference type="EMBL" id="MU005765">
    <property type="protein sequence ID" value="KAF2712862.1"/>
    <property type="molecule type" value="Genomic_DNA"/>
</dbReference>
<reference evidence="1" key="1">
    <citation type="journal article" date="2020" name="Stud. Mycol.">
        <title>101 Dothideomycetes genomes: a test case for predicting lifestyles and emergence of pathogens.</title>
        <authorList>
            <person name="Haridas S."/>
            <person name="Albert R."/>
            <person name="Binder M."/>
            <person name="Bloem J."/>
            <person name="Labutti K."/>
            <person name="Salamov A."/>
            <person name="Andreopoulos B."/>
            <person name="Baker S."/>
            <person name="Barry K."/>
            <person name="Bills G."/>
            <person name="Bluhm B."/>
            <person name="Cannon C."/>
            <person name="Castanera R."/>
            <person name="Culley D."/>
            <person name="Daum C."/>
            <person name="Ezra D."/>
            <person name="Gonzalez J."/>
            <person name="Henrissat B."/>
            <person name="Kuo A."/>
            <person name="Liang C."/>
            <person name="Lipzen A."/>
            <person name="Lutzoni F."/>
            <person name="Magnuson J."/>
            <person name="Mondo S."/>
            <person name="Nolan M."/>
            <person name="Ohm R."/>
            <person name="Pangilinan J."/>
            <person name="Park H.-J."/>
            <person name="Ramirez L."/>
            <person name="Alfaro M."/>
            <person name="Sun H."/>
            <person name="Tritt A."/>
            <person name="Yoshinaga Y."/>
            <person name="Zwiers L.-H."/>
            <person name="Turgeon B."/>
            <person name="Goodwin S."/>
            <person name="Spatafora J."/>
            <person name="Crous P."/>
            <person name="Grigoriev I."/>
        </authorList>
    </citation>
    <scope>NUCLEOTIDE SEQUENCE</scope>
    <source>
        <strain evidence="1">CBS 279.74</strain>
    </source>
</reference>
<keyword evidence="2" id="KW-1185">Reference proteome</keyword>
<dbReference type="AlphaFoldDB" id="A0A6G1KK49"/>
<organism evidence="1 2">
    <name type="scientific">Pleomassaria siparia CBS 279.74</name>
    <dbReference type="NCBI Taxonomy" id="1314801"/>
    <lineage>
        <taxon>Eukaryota</taxon>
        <taxon>Fungi</taxon>
        <taxon>Dikarya</taxon>
        <taxon>Ascomycota</taxon>
        <taxon>Pezizomycotina</taxon>
        <taxon>Dothideomycetes</taxon>
        <taxon>Pleosporomycetidae</taxon>
        <taxon>Pleosporales</taxon>
        <taxon>Pleomassariaceae</taxon>
        <taxon>Pleomassaria</taxon>
    </lineage>
</organism>
<evidence type="ECO:0000313" key="2">
    <source>
        <dbReference type="Proteomes" id="UP000799428"/>
    </source>
</evidence>
<sequence length="224" mass="25310">MLLHSVAIYSKGYKQECKKDTPVVSPCQDDSTNLTLISPLSARQTVTYSSVVGHLYSRNMYEPGLSLLKFTVGPNTCVEQPGVSNRGLQGYPYREQHVGAIRIHLHLEKVQILPSARRHMHAAGQQEIAWVVKTCVIRGILQRLQSACDINTREAHRGEYGTYVVDLCLILLDKSYEWECKEGSQDPSANPPSTQTSRRYHTRRRSFIQMVMRHGVVTLADNPM</sequence>
<accession>A0A6G1KK49</accession>
<protein>
    <submittedName>
        <fullName evidence="1">Uncharacterized protein</fullName>
    </submittedName>
</protein>
<evidence type="ECO:0000313" key="1">
    <source>
        <dbReference type="EMBL" id="KAF2712862.1"/>
    </source>
</evidence>
<name>A0A6G1KK49_9PLEO</name>
<gene>
    <name evidence="1" type="ORF">K504DRAFT_122664</name>
</gene>